<protein>
    <recommendedName>
        <fullName evidence="3">Phage major capsid protein</fullName>
    </recommendedName>
</protein>
<accession>A0ABR8MIM0</accession>
<dbReference type="Proteomes" id="UP000649289">
    <property type="component" value="Unassembled WGS sequence"/>
</dbReference>
<sequence length="364" mass="38061">MSTTLAKKATKTPSLAEAAAASRQALTDAYANESRTADEREEAAGVPETIRRAWANGNSTFTAADLTNAENNVSRTVALHEAAKRGIKTARARLVNEVPDLAQAVCDALGGSILGIPITATAVMPEAPDSLPALFAVQTTPSIPHADRSGGLAGKVEVILFRQTYVRPLDGFAGGLAGNGVALKSAPRERTSYPTEELAIDTTTLDVMHAWPEVPVITHEPTSAHLDAAGKQIAGFVTSAGQRWNAPKSAMTGSQFSGSTGDQQRSVLAAVHHIGTPTHSVADDGTRTTTISMELNLYSGHAGVDTNRLPAEATEALENAAGSQCIGHLGRLTSVKAMGSKPFVTASRFGRSLQLDLTFTNRIS</sequence>
<name>A0ABR8MIM0_9ACTN</name>
<reference evidence="1 2" key="1">
    <citation type="submission" date="2020-09" db="EMBL/GenBank/DDBJ databases">
        <title>novel species in genus Nocardioides.</title>
        <authorList>
            <person name="Zhang G."/>
        </authorList>
    </citation>
    <scope>NUCLEOTIDE SEQUENCE [LARGE SCALE GENOMIC DNA]</scope>
    <source>
        <strain evidence="1 2">19197</strain>
    </source>
</reference>
<keyword evidence="2" id="KW-1185">Reference proteome</keyword>
<organism evidence="1 2">
    <name type="scientific">Nocardioides hwasunensis</name>
    <dbReference type="NCBI Taxonomy" id="397258"/>
    <lineage>
        <taxon>Bacteria</taxon>
        <taxon>Bacillati</taxon>
        <taxon>Actinomycetota</taxon>
        <taxon>Actinomycetes</taxon>
        <taxon>Propionibacteriales</taxon>
        <taxon>Nocardioidaceae</taxon>
        <taxon>Nocardioides</taxon>
    </lineage>
</organism>
<dbReference type="RefSeq" id="WP_191200234.1">
    <property type="nucleotide sequence ID" value="NZ_BAAAPA010000006.1"/>
</dbReference>
<comment type="caution">
    <text evidence="1">The sequence shown here is derived from an EMBL/GenBank/DDBJ whole genome shotgun (WGS) entry which is preliminary data.</text>
</comment>
<evidence type="ECO:0000313" key="2">
    <source>
        <dbReference type="Proteomes" id="UP000649289"/>
    </source>
</evidence>
<evidence type="ECO:0000313" key="1">
    <source>
        <dbReference type="EMBL" id="MBD3915896.1"/>
    </source>
</evidence>
<evidence type="ECO:0008006" key="3">
    <source>
        <dbReference type="Google" id="ProtNLM"/>
    </source>
</evidence>
<gene>
    <name evidence="1" type="ORF">IEZ25_14825</name>
</gene>
<dbReference type="EMBL" id="JACXYY010000006">
    <property type="protein sequence ID" value="MBD3915896.1"/>
    <property type="molecule type" value="Genomic_DNA"/>
</dbReference>
<proteinExistence type="predicted"/>